<organism evidence="2 3">
    <name type="scientific">Rhipicephalus microplus</name>
    <name type="common">Cattle tick</name>
    <name type="synonym">Boophilus microplus</name>
    <dbReference type="NCBI Taxonomy" id="6941"/>
    <lineage>
        <taxon>Eukaryota</taxon>
        <taxon>Metazoa</taxon>
        <taxon>Ecdysozoa</taxon>
        <taxon>Arthropoda</taxon>
        <taxon>Chelicerata</taxon>
        <taxon>Arachnida</taxon>
        <taxon>Acari</taxon>
        <taxon>Parasitiformes</taxon>
        <taxon>Ixodida</taxon>
        <taxon>Ixodoidea</taxon>
        <taxon>Ixodidae</taxon>
        <taxon>Rhipicephalinae</taxon>
        <taxon>Rhipicephalus</taxon>
        <taxon>Boophilus</taxon>
    </lineage>
</organism>
<proteinExistence type="predicted"/>
<dbReference type="GO" id="GO:0016614">
    <property type="term" value="F:oxidoreductase activity, acting on CH-OH group of donors"/>
    <property type="evidence" value="ECO:0007669"/>
    <property type="project" value="InterPro"/>
</dbReference>
<feature type="domain" description="Glucose-methanol-choline oxidoreductase C-terminal" evidence="1">
    <location>
        <begin position="80"/>
        <end position="116"/>
    </location>
</feature>
<keyword evidence="3" id="KW-1185">Reference proteome</keyword>
<dbReference type="AlphaFoldDB" id="A0A9J6D222"/>
<dbReference type="Proteomes" id="UP000821866">
    <property type="component" value="Unassembled WGS sequence"/>
</dbReference>
<dbReference type="VEuPathDB" id="VectorBase:LOC119183420"/>
<protein>
    <recommendedName>
        <fullName evidence="1">Glucose-methanol-choline oxidoreductase C-terminal domain-containing protein</fullName>
    </recommendedName>
</protein>
<sequence>MTGTISIPAAVEVLHFLNTQNTTSPEPPNIILCLLSSQPASQLARAELLNIGMPPEAYDSYLAPRDTVPGFRLAVINVRPESRGRITLRSSDPNEYPDIDLRLMEHPQDVRVAAQGKLV</sequence>
<dbReference type="Pfam" id="PF05199">
    <property type="entry name" value="GMC_oxred_C"/>
    <property type="match status" value="1"/>
</dbReference>
<dbReference type="InterPro" id="IPR007867">
    <property type="entry name" value="GMC_OxRtase_C"/>
</dbReference>
<evidence type="ECO:0000313" key="3">
    <source>
        <dbReference type="Proteomes" id="UP000821866"/>
    </source>
</evidence>
<comment type="caution">
    <text evidence="2">The sequence shown here is derived from an EMBL/GenBank/DDBJ whole genome shotgun (WGS) entry which is preliminary data.</text>
</comment>
<dbReference type="Gene3D" id="3.30.560.10">
    <property type="entry name" value="Glucose Oxidase, domain 3"/>
    <property type="match status" value="1"/>
</dbReference>
<dbReference type="EMBL" id="JABSTU010001987">
    <property type="protein sequence ID" value="KAH7985130.1"/>
    <property type="molecule type" value="Genomic_DNA"/>
</dbReference>
<name>A0A9J6D222_RHIMP</name>
<reference evidence="2" key="2">
    <citation type="submission" date="2021-09" db="EMBL/GenBank/DDBJ databases">
        <authorList>
            <person name="Jia N."/>
            <person name="Wang J."/>
            <person name="Shi W."/>
            <person name="Du L."/>
            <person name="Sun Y."/>
            <person name="Zhan W."/>
            <person name="Jiang J."/>
            <person name="Wang Q."/>
            <person name="Zhang B."/>
            <person name="Ji P."/>
            <person name="Sakyi L.B."/>
            <person name="Cui X."/>
            <person name="Yuan T."/>
            <person name="Jiang B."/>
            <person name="Yang W."/>
            <person name="Lam T.T.-Y."/>
            <person name="Chang Q."/>
            <person name="Ding S."/>
            <person name="Wang X."/>
            <person name="Zhu J."/>
            <person name="Ruan X."/>
            <person name="Zhao L."/>
            <person name="Wei J."/>
            <person name="Que T."/>
            <person name="Du C."/>
            <person name="Cheng J."/>
            <person name="Dai P."/>
            <person name="Han X."/>
            <person name="Huang E."/>
            <person name="Gao Y."/>
            <person name="Liu J."/>
            <person name="Shao H."/>
            <person name="Ye R."/>
            <person name="Li L."/>
            <person name="Wei W."/>
            <person name="Wang X."/>
            <person name="Wang C."/>
            <person name="Huo Q."/>
            <person name="Li W."/>
            <person name="Guo W."/>
            <person name="Chen H."/>
            <person name="Chen S."/>
            <person name="Zhou L."/>
            <person name="Zhou L."/>
            <person name="Ni X."/>
            <person name="Tian J."/>
            <person name="Zhou Y."/>
            <person name="Sheng Y."/>
            <person name="Liu T."/>
            <person name="Pan Y."/>
            <person name="Xia L."/>
            <person name="Li J."/>
            <person name="Zhao F."/>
            <person name="Cao W."/>
        </authorList>
    </citation>
    <scope>NUCLEOTIDE SEQUENCE</scope>
    <source>
        <strain evidence="2">Rmic-2018</strain>
        <tissue evidence="2">Larvae</tissue>
    </source>
</reference>
<dbReference type="SUPFAM" id="SSF54373">
    <property type="entry name" value="FAD-linked reductases, C-terminal domain"/>
    <property type="match status" value="1"/>
</dbReference>
<reference evidence="2" key="1">
    <citation type="journal article" date="2020" name="Cell">
        <title>Large-Scale Comparative Analyses of Tick Genomes Elucidate Their Genetic Diversity and Vector Capacities.</title>
        <authorList>
            <consortium name="Tick Genome and Microbiome Consortium (TIGMIC)"/>
            <person name="Jia N."/>
            <person name="Wang J."/>
            <person name="Shi W."/>
            <person name="Du L."/>
            <person name="Sun Y."/>
            <person name="Zhan W."/>
            <person name="Jiang J.F."/>
            <person name="Wang Q."/>
            <person name="Zhang B."/>
            <person name="Ji P."/>
            <person name="Bell-Sakyi L."/>
            <person name="Cui X.M."/>
            <person name="Yuan T.T."/>
            <person name="Jiang B.G."/>
            <person name="Yang W.F."/>
            <person name="Lam T.T."/>
            <person name="Chang Q.C."/>
            <person name="Ding S.J."/>
            <person name="Wang X.J."/>
            <person name="Zhu J.G."/>
            <person name="Ruan X.D."/>
            <person name="Zhao L."/>
            <person name="Wei J.T."/>
            <person name="Ye R.Z."/>
            <person name="Que T.C."/>
            <person name="Du C.H."/>
            <person name="Zhou Y.H."/>
            <person name="Cheng J.X."/>
            <person name="Dai P.F."/>
            <person name="Guo W.B."/>
            <person name="Han X.H."/>
            <person name="Huang E.J."/>
            <person name="Li L.F."/>
            <person name="Wei W."/>
            <person name="Gao Y.C."/>
            <person name="Liu J.Z."/>
            <person name="Shao H.Z."/>
            <person name="Wang X."/>
            <person name="Wang C.C."/>
            <person name="Yang T.C."/>
            <person name="Huo Q.B."/>
            <person name="Li W."/>
            <person name="Chen H.Y."/>
            <person name="Chen S.E."/>
            <person name="Zhou L.G."/>
            <person name="Ni X.B."/>
            <person name="Tian J.H."/>
            <person name="Sheng Y."/>
            <person name="Liu T."/>
            <person name="Pan Y.S."/>
            <person name="Xia L.Y."/>
            <person name="Li J."/>
            <person name="Zhao F."/>
            <person name="Cao W.C."/>
        </authorList>
    </citation>
    <scope>NUCLEOTIDE SEQUENCE</scope>
    <source>
        <strain evidence="2">Rmic-2018</strain>
    </source>
</reference>
<evidence type="ECO:0000259" key="1">
    <source>
        <dbReference type="Pfam" id="PF05199"/>
    </source>
</evidence>
<accession>A0A9J6D222</accession>
<gene>
    <name evidence="2" type="ORF">HPB51_026875</name>
</gene>
<evidence type="ECO:0000313" key="2">
    <source>
        <dbReference type="EMBL" id="KAH7985130.1"/>
    </source>
</evidence>